<dbReference type="EMBL" id="CP162511">
    <property type="protein sequence ID" value="XDI07240.1"/>
    <property type="molecule type" value="Genomic_DNA"/>
</dbReference>
<feature type="compositionally biased region" description="Basic and acidic residues" evidence="5">
    <location>
        <begin position="310"/>
        <end position="338"/>
    </location>
</feature>
<accession>A0AB39BL26</accession>
<reference evidence="7" key="1">
    <citation type="submission" date="2024-05" db="EMBL/GenBank/DDBJ databases">
        <title>Herbiconiux sp. A18JL235.</title>
        <authorList>
            <person name="Zhang G."/>
        </authorList>
    </citation>
    <scope>NUCLEOTIDE SEQUENCE</scope>
    <source>
        <strain evidence="7">A18JL235</strain>
    </source>
</reference>
<dbReference type="PROSITE" id="PS00211">
    <property type="entry name" value="ABC_TRANSPORTER_1"/>
    <property type="match status" value="1"/>
</dbReference>
<evidence type="ECO:0000256" key="3">
    <source>
        <dbReference type="ARBA" id="ARBA00022741"/>
    </source>
</evidence>
<evidence type="ECO:0000256" key="1">
    <source>
        <dbReference type="ARBA" id="ARBA00005417"/>
    </source>
</evidence>
<dbReference type="InterPro" id="IPR027417">
    <property type="entry name" value="P-loop_NTPase"/>
</dbReference>
<comment type="similarity">
    <text evidence="1">Belongs to the ABC transporter superfamily.</text>
</comment>
<evidence type="ECO:0000259" key="6">
    <source>
        <dbReference type="PROSITE" id="PS50893"/>
    </source>
</evidence>
<dbReference type="Pfam" id="PF00005">
    <property type="entry name" value="ABC_tran"/>
    <property type="match status" value="1"/>
</dbReference>
<dbReference type="PANTHER" id="PTHR43776">
    <property type="entry name" value="TRANSPORT ATP-BINDING PROTEIN"/>
    <property type="match status" value="1"/>
</dbReference>
<protein>
    <submittedName>
        <fullName evidence="7">ATP-binding cassette domain-containing protein</fullName>
    </submittedName>
</protein>
<feature type="compositionally biased region" description="Acidic residues" evidence="5">
    <location>
        <begin position="292"/>
        <end position="309"/>
    </location>
</feature>
<keyword evidence="3" id="KW-0547">Nucleotide-binding</keyword>
<dbReference type="PANTHER" id="PTHR43776:SF7">
    <property type="entry name" value="D,D-DIPEPTIDE TRANSPORT ATP-BINDING PROTEIN DDPF-RELATED"/>
    <property type="match status" value="1"/>
</dbReference>
<sequence>MSEPKVLSASDVTIEYPSHSVSPAYTAVKGFTLDIAPGEIVGLVGSSGSGKSTLAQLASGQAALRTAGDGSPRIVGGELEVLGYRVRGMRRSKAGKLALGVGYVAQDAGSRLTSNMTVAELVAEPLFLRDKRFDRHEAGLRAATLVDALLLPVGTMLKQPHELSSGQRQRVAVARGLILEPSLLIADEPTAGVDVSVRGAVIDVIAALQRRRGAAALIVSHDLDALRRSVDRIAIIHEGVVVGLGTIDEVLGDPRHPYVASLAREVLPEIDADAEPETEGDADGDAGGYELPYDDLDDDSDEPAYDDEAPGAHDADTVAHDTVAHDAVADGLESERTGNRGSTGPR</sequence>
<dbReference type="AlphaFoldDB" id="A0AB39BL26"/>
<feature type="compositionally biased region" description="Acidic residues" evidence="5">
    <location>
        <begin position="274"/>
        <end position="284"/>
    </location>
</feature>
<evidence type="ECO:0000256" key="4">
    <source>
        <dbReference type="ARBA" id="ARBA00022840"/>
    </source>
</evidence>
<dbReference type="InterPro" id="IPR050319">
    <property type="entry name" value="ABC_transp_ATP-bind"/>
</dbReference>
<keyword evidence="4 7" id="KW-0067">ATP-binding</keyword>
<dbReference type="InterPro" id="IPR003439">
    <property type="entry name" value="ABC_transporter-like_ATP-bd"/>
</dbReference>
<dbReference type="PROSITE" id="PS50893">
    <property type="entry name" value="ABC_TRANSPORTER_2"/>
    <property type="match status" value="1"/>
</dbReference>
<dbReference type="InterPro" id="IPR017871">
    <property type="entry name" value="ABC_transporter-like_CS"/>
</dbReference>
<dbReference type="Gene3D" id="3.40.50.300">
    <property type="entry name" value="P-loop containing nucleotide triphosphate hydrolases"/>
    <property type="match status" value="1"/>
</dbReference>
<evidence type="ECO:0000256" key="2">
    <source>
        <dbReference type="ARBA" id="ARBA00022448"/>
    </source>
</evidence>
<organism evidence="7">
    <name type="scientific">Herbiconiux sp. A18JL235</name>
    <dbReference type="NCBI Taxonomy" id="3152363"/>
    <lineage>
        <taxon>Bacteria</taxon>
        <taxon>Bacillati</taxon>
        <taxon>Actinomycetota</taxon>
        <taxon>Actinomycetes</taxon>
        <taxon>Micrococcales</taxon>
        <taxon>Microbacteriaceae</taxon>
        <taxon>Herbiconiux</taxon>
    </lineage>
</organism>
<evidence type="ECO:0000313" key="7">
    <source>
        <dbReference type="EMBL" id="XDI07240.1"/>
    </source>
</evidence>
<feature type="domain" description="ABC transporter" evidence="6">
    <location>
        <begin position="7"/>
        <end position="263"/>
    </location>
</feature>
<dbReference type="SMART" id="SM00382">
    <property type="entry name" value="AAA"/>
    <property type="match status" value="1"/>
</dbReference>
<evidence type="ECO:0000256" key="5">
    <source>
        <dbReference type="SAM" id="MobiDB-lite"/>
    </source>
</evidence>
<dbReference type="GO" id="GO:0005524">
    <property type="term" value="F:ATP binding"/>
    <property type="evidence" value="ECO:0007669"/>
    <property type="project" value="UniProtKB-KW"/>
</dbReference>
<dbReference type="InterPro" id="IPR003593">
    <property type="entry name" value="AAA+_ATPase"/>
</dbReference>
<keyword evidence="2" id="KW-0813">Transport</keyword>
<proteinExistence type="inferred from homology"/>
<feature type="region of interest" description="Disordered" evidence="5">
    <location>
        <begin position="274"/>
        <end position="346"/>
    </location>
</feature>
<dbReference type="SUPFAM" id="SSF52540">
    <property type="entry name" value="P-loop containing nucleoside triphosphate hydrolases"/>
    <property type="match status" value="1"/>
</dbReference>
<name>A0AB39BL26_9MICO</name>
<dbReference type="GO" id="GO:0016887">
    <property type="term" value="F:ATP hydrolysis activity"/>
    <property type="evidence" value="ECO:0007669"/>
    <property type="project" value="InterPro"/>
</dbReference>
<dbReference type="RefSeq" id="WP_368499617.1">
    <property type="nucleotide sequence ID" value="NZ_CP162511.1"/>
</dbReference>
<gene>
    <name evidence="7" type="ORF">ABFY20_09090</name>
</gene>
<dbReference type="GO" id="GO:0055085">
    <property type="term" value="P:transmembrane transport"/>
    <property type="evidence" value="ECO:0007669"/>
    <property type="project" value="UniProtKB-ARBA"/>
</dbReference>